<dbReference type="GO" id="GO:0016301">
    <property type="term" value="F:kinase activity"/>
    <property type="evidence" value="ECO:0007669"/>
    <property type="project" value="UniProtKB-KW"/>
</dbReference>
<evidence type="ECO:0000256" key="10">
    <source>
        <dbReference type="ARBA" id="ARBA00022989"/>
    </source>
</evidence>
<dbReference type="InterPro" id="IPR033717">
    <property type="entry name" value="UDPK"/>
</dbReference>
<dbReference type="PANTHER" id="PTHR34299">
    <property type="entry name" value="DIACYLGLYCEROL KINASE"/>
    <property type="match status" value="1"/>
</dbReference>
<keyword evidence="18" id="KW-0460">Magnesium</keyword>
<keyword evidence="13" id="KW-0594">Phospholipid biosynthesis</keyword>
<keyword evidence="5" id="KW-0808">Transferase</keyword>
<feature type="transmembrane region" description="Helical" evidence="19">
    <location>
        <begin position="57"/>
        <end position="76"/>
    </location>
</feature>
<evidence type="ECO:0000256" key="4">
    <source>
        <dbReference type="ARBA" id="ARBA00022516"/>
    </source>
</evidence>
<organism evidence="20 21">
    <name type="scientific">Pedobacter suwonensis</name>
    <dbReference type="NCBI Taxonomy" id="332999"/>
    <lineage>
        <taxon>Bacteria</taxon>
        <taxon>Pseudomonadati</taxon>
        <taxon>Bacteroidota</taxon>
        <taxon>Sphingobacteriia</taxon>
        <taxon>Sphingobacteriales</taxon>
        <taxon>Sphingobacteriaceae</taxon>
        <taxon>Pedobacter</taxon>
    </lineage>
</organism>
<evidence type="ECO:0000256" key="9">
    <source>
        <dbReference type="ARBA" id="ARBA00022840"/>
    </source>
</evidence>
<keyword evidence="8 20" id="KW-0418">Kinase</keyword>
<dbReference type="GO" id="GO:0005524">
    <property type="term" value="F:ATP binding"/>
    <property type="evidence" value="ECO:0007669"/>
    <property type="project" value="UniProtKB-KW"/>
</dbReference>
<feature type="binding site" evidence="17">
    <location>
        <position position="77"/>
    </location>
    <ligand>
        <name>ATP</name>
        <dbReference type="ChEBI" id="CHEBI:30616"/>
    </ligand>
</feature>
<dbReference type="EMBL" id="FOJM01000020">
    <property type="protein sequence ID" value="SFA58845.1"/>
    <property type="molecule type" value="Genomic_DNA"/>
</dbReference>
<keyword evidence="4" id="KW-0444">Lipid biosynthesis</keyword>
<feature type="transmembrane region" description="Helical" evidence="19">
    <location>
        <begin position="97"/>
        <end position="118"/>
    </location>
</feature>
<dbReference type="PANTHER" id="PTHR34299:SF1">
    <property type="entry name" value="DIACYLGLYCEROL KINASE"/>
    <property type="match status" value="1"/>
</dbReference>
<dbReference type="GO" id="GO:0008654">
    <property type="term" value="P:phospholipid biosynthetic process"/>
    <property type="evidence" value="ECO:0007669"/>
    <property type="project" value="UniProtKB-KW"/>
</dbReference>
<dbReference type="RefSeq" id="WP_090987369.1">
    <property type="nucleotide sequence ID" value="NZ_FOJM01000020.1"/>
</dbReference>
<dbReference type="AlphaFoldDB" id="A0A1I0U4A2"/>
<sequence>MNNEKFSIINRLKSFKYAFQGLKLFFVNDHNGRIHLFAAVIAIGLSFYLKLSALEWISILGGISAVIVAEILNAAIEKLADVVSPGFHPKIKIVKDLAAAAVLVAACLALVVGAIIFIPKLLFLQR</sequence>
<comment type="subcellular location">
    <subcellularLocation>
        <location evidence="1">Cell membrane</location>
        <topology evidence="1">Multi-pass membrane protein</topology>
    </subcellularLocation>
</comment>
<keyword evidence="21" id="KW-1185">Reference proteome</keyword>
<evidence type="ECO:0000256" key="18">
    <source>
        <dbReference type="PIRSR" id="PIRSR600829-4"/>
    </source>
</evidence>
<evidence type="ECO:0000313" key="20">
    <source>
        <dbReference type="EMBL" id="SFA58845.1"/>
    </source>
</evidence>
<evidence type="ECO:0000256" key="13">
    <source>
        <dbReference type="ARBA" id="ARBA00023209"/>
    </source>
</evidence>
<dbReference type="GO" id="GO:0046872">
    <property type="term" value="F:metal ion binding"/>
    <property type="evidence" value="ECO:0007669"/>
    <property type="project" value="UniProtKB-KW"/>
</dbReference>
<evidence type="ECO:0000256" key="3">
    <source>
        <dbReference type="ARBA" id="ARBA00022475"/>
    </source>
</evidence>
<evidence type="ECO:0000256" key="19">
    <source>
        <dbReference type="SAM" id="Phobius"/>
    </source>
</evidence>
<evidence type="ECO:0000256" key="6">
    <source>
        <dbReference type="ARBA" id="ARBA00022692"/>
    </source>
</evidence>
<dbReference type="OrthoDB" id="1493837at2"/>
<dbReference type="Proteomes" id="UP000198836">
    <property type="component" value="Unassembled WGS sequence"/>
</dbReference>
<dbReference type="InterPro" id="IPR000829">
    <property type="entry name" value="DAGK"/>
</dbReference>
<keyword evidence="7 17" id="KW-0547">Nucleotide-binding</keyword>
<dbReference type="CDD" id="cd14265">
    <property type="entry name" value="UDPK_IM_like"/>
    <property type="match status" value="1"/>
</dbReference>
<keyword evidence="18" id="KW-0479">Metal-binding</keyword>
<protein>
    <submittedName>
        <fullName evidence="20">Diacylglycerol kinase (ATP)</fullName>
    </submittedName>
</protein>
<evidence type="ECO:0000256" key="1">
    <source>
        <dbReference type="ARBA" id="ARBA00004651"/>
    </source>
</evidence>
<evidence type="ECO:0000256" key="7">
    <source>
        <dbReference type="ARBA" id="ARBA00022741"/>
    </source>
</evidence>
<dbReference type="STRING" id="332999.SAMN04488511_12079"/>
<comment type="similarity">
    <text evidence="2">Belongs to the bacterial diacylglycerol kinase family.</text>
</comment>
<dbReference type="GO" id="GO:0005886">
    <property type="term" value="C:plasma membrane"/>
    <property type="evidence" value="ECO:0007669"/>
    <property type="project" value="UniProtKB-SubCell"/>
</dbReference>
<reference evidence="21" key="1">
    <citation type="submission" date="2016-10" db="EMBL/GenBank/DDBJ databases">
        <authorList>
            <person name="Varghese N."/>
            <person name="Submissions S."/>
        </authorList>
    </citation>
    <scope>NUCLEOTIDE SEQUENCE [LARGE SCALE GENOMIC DNA]</scope>
    <source>
        <strain evidence="21">DSM 18130</strain>
    </source>
</reference>
<name>A0A1I0U4A2_9SPHI</name>
<feature type="active site" description="Proton acceptor" evidence="15">
    <location>
        <position position="70"/>
    </location>
</feature>
<keyword evidence="6 19" id="KW-0812">Transmembrane</keyword>
<feature type="transmembrane region" description="Helical" evidence="19">
    <location>
        <begin position="34"/>
        <end position="51"/>
    </location>
</feature>
<evidence type="ECO:0000256" key="17">
    <source>
        <dbReference type="PIRSR" id="PIRSR600829-3"/>
    </source>
</evidence>
<keyword evidence="14" id="KW-1208">Phospholipid metabolism</keyword>
<evidence type="ECO:0000256" key="2">
    <source>
        <dbReference type="ARBA" id="ARBA00005967"/>
    </source>
</evidence>
<feature type="binding site" evidence="17">
    <location>
        <begin position="95"/>
        <end position="96"/>
    </location>
    <ligand>
        <name>ATP</name>
        <dbReference type="ChEBI" id="CHEBI:30616"/>
    </ligand>
</feature>
<evidence type="ECO:0000313" key="21">
    <source>
        <dbReference type="Proteomes" id="UP000198836"/>
    </source>
</evidence>
<keyword evidence="9 17" id="KW-0067">ATP-binding</keyword>
<evidence type="ECO:0000256" key="12">
    <source>
        <dbReference type="ARBA" id="ARBA00023136"/>
    </source>
</evidence>
<feature type="binding site" evidence="17">
    <location>
        <position position="17"/>
    </location>
    <ligand>
        <name>ATP</name>
        <dbReference type="ChEBI" id="CHEBI:30616"/>
    </ligand>
</feature>
<comment type="cofactor">
    <cofactor evidence="18">
        <name>Mg(2+)</name>
        <dbReference type="ChEBI" id="CHEBI:18420"/>
    </cofactor>
    <text evidence="18">Mn(2+), Zn(2+), Cd(2+) and Co(2+) support activity to lesser extents.</text>
</comment>
<evidence type="ECO:0000256" key="8">
    <source>
        <dbReference type="ARBA" id="ARBA00022777"/>
    </source>
</evidence>
<keyword evidence="3" id="KW-1003">Cell membrane</keyword>
<evidence type="ECO:0000256" key="11">
    <source>
        <dbReference type="ARBA" id="ARBA00023098"/>
    </source>
</evidence>
<keyword evidence="12 19" id="KW-0472">Membrane</keyword>
<evidence type="ECO:0000256" key="15">
    <source>
        <dbReference type="PIRSR" id="PIRSR600829-1"/>
    </source>
</evidence>
<proteinExistence type="inferred from homology"/>
<keyword evidence="10 19" id="KW-1133">Transmembrane helix</keyword>
<keyword evidence="11" id="KW-0443">Lipid metabolism</keyword>
<dbReference type="InterPro" id="IPR036945">
    <property type="entry name" value="DAGK_sf"/>
</dbReference>
<feature type="binding site" evidence="18">
    <location>
        <position position="77"/>
    </location>
    <ligand>
        <name>a divalent metal cation</name>
        <dbReference type="ChEBI" id="CHEBI:60240"/>
    </ligand>
</feature>
<dbReference type="Gene3D" id="1.10.287.3610">
    <property type="match status" value="1"/>
</dbReference>
<evidence type="ECO:0000256" key="16">
    <source>
        <dbReference type="PIRSR" id="PIRSR600829-2"/>
    </source>
</evidence>
<dbReference type="Pfam" id="PF01219">
    <property type="entry name" value="DAGK_prokar"/>
    <property type="match status" value="1"/>
</dbReference>
<evidence type="ECO:0000256" key="5">
    <source>
        <dbReference type="ARBA" id="ARBA00022679"/>
    </source>
</evidence>
<evidence type="ECO:0000256" key="14">
    <source>
        <dbReference type="ARBA" id="ARBA00023264"/>
    </source>
</evidence>
<accession>A0A1I0U4A2</accession>
<feature type="binding site" evidence="16">
    <location>
        <position position="70"/>
    </location>
    <ligand>
        <name>substrate</name>
    </ligand>
</feature>
<gene>
    <name evidence="20" type="ORF">SAMN04488511_12079</name>
</gene>